<gene>
    <name evidence="9" type="primary">PRP4</name>
    <name evidence="9" type="ORF">LTR16_002650</name>
</gene>
<feature type="region of interest" description="Disordered" evidence="7">
    <location>
        <begin position="81"/>
        <end position="126"/>
    </location>
</feature>
<proteinExistence type="predicted"/>
<dbReference type="InterPro" id="IPR050494">
    <property type="entry name" value="Ser_Thr_dual-spec_kinase"/>
</dbReference>
<comment type="caution">
    <text evidence="9">The sequence shown here is derived from an EMBL/GenBank/DDBJ whole genome shotgun (WGS) entry which is preliminary data.</text>
</comment>
<dbReference type="SUPFAM" id="SSF56112">
    <property type="entry name" value="Protein kinase-like (PK-like)"/>
    <property type="match status" value="1"/>
</dbReference>
<name>A0ABR0M9W3_9PEZI</name>
<evidence type="ECO:0000256" key="7">
    <source>
        <dbReference type="SAM" id="MobiDB-lite"/>
    </source>
</evidence>
<dbReference type="PROSITE" id="PS50011">
    <property type="entry name" value="PROTEIN_KINASE_DOM"/>
    <property type="match status" value="1"/>
</dbReference>
<keyword evidence="4" id="KW-0418">Kinase</keyword>
<dbReference type="Proteomes" id="UP001357485">
    <property type="component" value="Unassembled WGS sequence"/>
</dbReference>
<protein>
    <submittedName>
        <fullName evidence="9">U4/U6 small nuclear ribonucleoprotein prp4</fullName>
        <ecNumber evidence="9">2.7.11.1</ecNumber>
    </submittedName>
</protein>
<keyword evidence="3 6" id="KW-0547">Nucleotide-binding</keyword>
<dbReference type="Gene3D" id="1.10.510.10">
    <property type="entry name" value="Transferase(Phosphotransferase) domain 1"/>
    <property type="match status" value="1"/>
</dbReference>
<organism evidence="9 10">
    <name type="scientific">Cryomyces antarcticus</name>
    <dbReference type="NCBI Taxonomy" id="329879"/>
    <lineage>
        <taxon>Eukaryota</taxon>
        <taxon>Fungi</taxon>
        <taxon>Dikarya</taxon>
        <taxon>Ascomycota</taxon>
        <taxon>Pezizomycotina</taxon>
        <taxon>Dothideomycetes</taxon>
        <taxon>Dothideomycetes incertae sedis</taxon>
        <taxon>Cryomyces</taxon>
    </lineage>
</organism>
<keyword evidence="1" id="KW-0723">Serine/threonine-protein kinase</keyword>
<evidence type="ECO:0000256" key="2">
    <source>
        <dbReference type="ARBA" id="ARBA00022679"/>
    </source>
</evidence>
<dbReference type="PROSITE" id="PS00107">
    <property type="entry name" value="PROTEIN_KINASE_ATP"/>
    <property type="match status" value="1"/>
</dbReference>
<evidence type="ECO:0000256" key="6">
    <source>
        <dbReference type="PROSITE-ProRule" id="PRU10141"/>
    </source>
</evidence>
<feature type="compositionally biased region" description="Basic and acidic residues" evidence="7">
    <location>
        <begin position="167"/>
        <end position="176"/>
    </location>
</feature>
<dbReference type="Gene3D" id="3.30.200.20">
    <property type="entry name" value="Phosphorylase Kinase, domain 1"/>
    <property type="match status" value="1"/>
</dbReference>
<dbReference type="InterPro" id="IPR017441">
    <property type="entry name" value="Protein_kinase_ATP_BS"/>
</dbReference>
<feature type="region of interest" description="Disordered" evidence="7">
    <location>
        <begin position="165"/>
        <end position="281"/>
    </location>
</feature>
<dbReference type="InterPro" id="IPR011009">
    <property type="entry name" value="Kinase-like_dom_sf"/>
</dbReference>
<evidence type="ECO:0000259" key="8">
    <source>
        <dbReference type="PROSITE" id="PS50011"/>
    </source>
</evidence>
<dbReference type="Pfam" id="PF00069">
    <property type="entry name" value="Pkinase"/>
    <property type="match status" value="1"/>
</dbReference>
<feature type="compositionally biased region" description="Basic and acidic residues" evidence="7">
    <location>
        <begin position="1"/>
        <end position="13"/>
    </location>
</feature>
<sequence length="663" mass="74619">MSNPQFRRDRGLPQRDATIAGNQSSRYLSSRNSLDPSNFTDNFCSTTLPPVGKQTRQEDEPQIPEVVVDEDALIEQRRKKREALRAKYKDQVTPLHTQALQLRTESEPATPQTDTGEDSSTRSGQHSHTMYWELANALDTVSPMATSPNTPQVYSASASPAAFSITKDMDLADDSRAPTGAGDEDDEPSAADYDPTLDMEEDKTRAKQKEMGHNVSTAVEDQTPNDRKPASSLEQGVGAPHTALESKKEFDMFADDDEDDDMFSQDPAQPTTPQEAKPKQLDRSLLDDWADSDGYYRIIVDELLGGRYHVRALLGKGMYANVFRATDIKANKLVAIKIVRNNSTLRKQGMKEVAMLQRLGEADPEDRRHIVRLERHFDHKGHLCIVFEHLGDNLREVVKKFGRDRGISLPAVQSYAQQIFTGLAFMRKCNVIHADLKPDNILVSNDEKHKLLKIADLGSAMDASDNEPREYLASRFYRAPELILGFRYDSAIDVWSIGCTLYELYTGKILFGAPNNNQMLRSMQECRGKFPWRWLKKGDNSHLHWVDDGIFKSHEIDKATGRPVVRMITFMKPTRDLKTRVLAAATSLSTKEKLELEPFIDLLDKCLQVNPEKRLTPAEALRHPFINPPAAKARVTSMAPPLMIPSQLRGARLAPKNPFAKKH</sequence>
<accession>A0ABR0M9W3</accession>
<feature type="compositionally biased region" description="Acidic residues" evidence="7">
    <location>
        <begin position="252"/>
        <end position="263"/>
    </location>
</feature>
<feature type="binding site" evidence="6">
    <location>
        <position position="337"/>
    </location>
    <ligand>
        <name>ATP</name>
        <dbReference type="ChEBI" id="CHEBI:30616"/>
    </ligand>
</feature>
<keyword evidence="2 9" id="KW-0808">Transferase</keyword>
<evidence type="ECO:0000256" key="5">
    <source>
        <dbReference type="ARBA" id="ARBA00022840"/>
    </source>
</evidence>
<keyword evidence="9" id="KW-0687">Ribonucleoprotein</keyword>
<dbReference type="EC" id="2.7.11.1" evidence="9"/>
<dbReference type="SMART" id="SM00220">
    <property type="entry name" value="S_TKc"/>
    <property type="match status" value="1"/>
</dbReference>
<keyword evidence="10" id="KW-1185">Reference proteome</keyword>
<dbReference type="GO" id="GO:0004674">
    <property type="term" value="F:protein serine/threonine kinase activity"/>
    <property type="evidence" value="ECO:0007669"/>
    <property type="project" value="UniProtKB-EC"/>
</dbReference>
<dbReference type="InterPro" id="IPR008271">
    <property type="entry name" value="Ser/Thr_kinase_AS"/>
</dbReference>
<evidence type="ECO:0000256" key="4">
    <source>
        <dbReference type="ARBA" id="ARBA00022777"/>
    </source>
</evidence>
<dbReference type="PANTHER" id="PTHR24058:SF103">
    <property type="entry name" value="SERINE_THREONINE-PROTEIN KINASE PRP4 HOMOLOG"/>
    <property type="match status" value="1"/>
</dbReference>
<feature type="compositionally biased region" description="Polar residues" evidence="7">
    <location>
        <begin position="94"/>
        <end position="114"/>
    </location>
</feature>
<reference evidence="9 10" key="1">
    <citation type="submission" date="2023-08" db="EMBL/GenBank/DDBJ databases">
        <title>Black Yeasts Isolated from many extreme environments.</title>
        <authorList>
            <person name="Coleine C."/>
            <person name="Stajich J.E."/>
            <person name="Selbmann L."/>
        </authorList>
    </citation>
    <scope>NUCLEOTIDE SEQUENCE [LARGE SCALE GENOMIC DNA]</scope>
    <source>
        <strain evidence="9 10">CCFEE 536</strain>
    </source>
</reference>
<feature type="compositionally biased region" description="Acidic residues" evidence="7">
    <location>
        <begin position="182"/>
        <end position="201"/>
    </location>
</feature>
<keyword evidence="5 6" id="KW-0067">ATP-binding</keyword>
<dbReference type="InterPro" id="IPR000719">
    <property type="entry name" value="Prot_kinase_dom"/>
</dbReference>
<evidence type="ECO:0000313" key="9">
    <source>
        <dbReference type="EMBL" id="KAK5290154.1"/>
    </source>
</evidence>
<dbReference type="GO" id="GO:1990904">
    <property type="term" value="C:ribonucleoprotein complex"/>
    <property type="evidence" value="ECO:0007669"/>
    <property type="project" value="UniProtKB-KW"/>
</dbReference>
<evidence type="ECO:0000313" key="10">
    <source>
        <dbReference type="Proteomes" id="UP001357485"/>
    </source>
</evidence>
<dbReference type="EMBL" id="JAVRRA010000221">
    <property type="protein sequence ID" value="KAK5290154.1"/>
    <property type="molecule type" value="Genomic_DNA"/>
</dbReference>
<dbReference type="PROSITE" id="PS00108">
    <property type="entry name" value="PROTEIN_KINASE_ST"/>
    <property type="match status" value="1"/>
</dbReference>
<evidence type="ECO:0000256" key="3">
    <source>
        <dbReference type="ARBA" id="ARBA00022741"/>
    </source>
</evidence>
<evidence type="ECO:0000256" key="1">
    <source>
        <dbReference type="ARBA" id="ARBA00022527"/>
    </source>
</evidence>
<feature type="domain" description="Protein kinase" evidence="8">
    <location>
        <begin position="308"/>
        <end position="626"/>
    </location>
</feature>
<dbReference type="PANTHER" id="PTHR24058">
    <property type="entry name" value="DUAL SPECIFICITY PROTEIN KINASE"/>
    <property type="match status" value="1"/>
</dbReference>
<feature type="compositionally biased region" description="Basic and acidic residues" evidence="7">
    <location>
        <begin position="202"/>
        <end position="212"/>
    </location>
</feature>
<feature type="compositionally biased region" description="Polar residues" evidence="7">
    <location>
        <begin position="20"/>
        <end position="48"/>
    </location>
</feature>
<feature type="region of interest" description="Disordered" evidence="7">
    <location>
        <begin position="1"/>
        <end position="64"/>
    </location>
</feature>